<dbReference type="InterPro" id="IPR035914">
    <property type="entry name" value="Sperma_CUB_dom_sf"/>
</dbReference>
<organism evidence="3 4">
    <name type="scientific">Pristionchus pacificus</name>
    <name type="common">Parasitic nematode worm</name>
    <dbReference type="NCBI Taxonomy" id="54126"/>
    <lineage>
        <taxon>Eukaryota</taxon>
        <taxon>Metazoa</taxon>
        <taxon>Ecdysozoa</taxon>
        <taxon>Nematoda</taxon>
        <taxon>Chromadorea</taxon>
        <taxon>Rhabditida</taxon>
        <taxon>Rhabditina</taxon>
        <taxon>Diplogasteromorpha</taxon>
        <taxon>Diplogasteroidea</taxon>
        <taxon>Neodiplogasteridae</taxon>
        <taxon>Pristionchus</taxon>
    </lineage>
</organism>
<dbReference type="SMART" id="SM00042">
    <property type="entry name" value="CUB"/>
    <property type="match status" value="1"/>
</dbReference>
<dbReference type="Pfam" id="PF00059">
    <property type="entry name" value="Lectin_C"/>
    <property type="match status" value="2"/>
</dbReference>
<dbReference type="InterPro" id="IPR050976">
    <property type="entry name" value="Snaclec"/>
</dbReference>
<dbReference type="EnsemblMetazoa" id="PPA42695.1">
    <property type="protein sequence ID" value="PPA42695.1"/>
    <property type="gene ID" value="WBGene00281064"/>
</dbReference>
<dbReference type="PANTHER" id="PTHR22991">
    <property type="entry name" value="PROTEIN CBG13490"/>
    <property type="match status" value="1"/>
</dbReference>
<protein>
    <submittedName>
        <fullName evidence="3">CUB domain-containing protein</fullName>
    </submittedName>
</protein>
<dbReference type="Gene3D" id="3.10.100.10">
    <property type="entry name" value="Mannose-Binding Protein A, subunit A"/>
    <property type="match status" value="2"/>
</dbReference>
<comment type="caution">
    <text evidence="2">Lacks conserved residue(s) required for the propagation of feature annotation.</text>
</comment>
<name>A0A2A6BVY8_PRIPA</name>
<evidence type="ECO:0000313" key="4">
    <source>
        <dbReference type="Proteomes" id="UP000005239"/>
    </source>
</evidence>
<dbReference type="Gene3D" id="2.60.120.290">
    <property type="entry name" value="Spermadhesin, CUB domain"/>
    <property type="match status" value="1"/>
</dbReference>
<accession>A0A8R1UXD8</accession>
<dbReference type="OrthoDB" id="5841082at2759"/>
<reference evidence="4" key="1">
    <citation type="journal article" date="2008" name="Nat. Genet.">
        <title>The Pristionchus pacificus genome provides a unique perspective on nematode lifestyle and parasitism.</title>
        <authorList>
            <person name="Dieterich C."/>
            <person name="Clifton S.W."/>
            <person name="Schuster L.N."/>
            <person name="Chinwalla A."/>
            <person name="Delehaunty K."/>
            <person name="Dinkelacker I."/>
            <person name="Fulton L."/>
            <person name="Fulton R."/>
            <person name="Godfrey J."/>
            <person name="Minx P."/>
            <person name="Mitreva M."/>
            <person name="Roeseler W."/>
            <person name="Tian H."/>
            <person name="Witte H."/>
            <person name="Yang S.P."/>
            <person name="Wilson R.K."/>
            <person name="Sommer R.J."/>
        </authorList>
    </citation>
    <scope>NUCLEOTIDE SEQUENCE [LARGE SCALE GENOMIC DNA]</scope>
    <source>
        <strain evidence="4">PS312</strain>
    </source>
</reference>
<dbReference type="SMART" id="SM00034">
    <property type="entry name" value="CLECT"/>
    <property type="match status" value="2"/>
</dbReference>
<accession>A0A2A6BVY8</accession>
<dbReference type="PANTHER" id="PTHR22991:SF40">
    <property type="entry name" value="PROTEIN CBG13490"/>
    <property type="match status" value="1"/>
</dbReference>
<dbReference type="Proteomes" id="UP000005239">
    <property type="component" value="Unassembled WGS sequence"/>
</dbReference>
<dbReference type="PROSITE" id="PS51257">
    <property type="entry name" value="PROKAR_LIPOPROTEIN"/>
    <property type="match status" value="1"/>
</dbReference>
<evidence type="ECO:0000256" key="1">
    <source>
        <dbReference type="ARBA" id="ARBA00023157"/>
    </source>
</evidence>
<dbReference type="SUPFAM" id="SSF56436">
    <property type="entry name" value="C-type lectin-like"/>
    <property type="match status" value="2"/>
</dbReference>
<dbReference type="AlphaFoldDB" id="A0A2A6BVY8"/>
<evidence type="ECO:0000313" key="3">
    <source>
        <dbReference type="EnsemblMetazoa" id="PPA42695.1"/>
    </source>
</evidence>
<dbReference type="InterPro" id="IPR016186">
    <property type="entry name" value="C-type_lectin-like/link_sf"/>
</dbReference>
<dbReference type="PROSITE" id="PS50041">
    <property type="entry name" value="C_TYPE_LECTIN_2"/>
    <property type="match status" value="2"/>
</dbReference>
<keyword evidence="1" id="KW-1015">Disulfide bond</keyword>
<evidence type="ECO:0000256" key="2">
    <source>
        <dbReference type="PROSITE-ProRule" id="PRU00059"/>
    </source>
</evidence>
<proteinExistence type="predicted"/>
<reference evidence="3" key="2">
    <citation type="submission" date="2022-06" db="UniProtKB">
        <authorList>
            <consortium name="EnsemblMetazoa"/>
        </authorList>
    </citation>
    <scope>IDENTIFICATION</scope>
    <source>
        <strain evidence="3">PS312</strain>
    </source>
</reference>
<dbReference type="PROSITE" id="PS01180">
    <property type="entry name" value="CUB"/>
    <property type="match status" value="1"/>
</dbReference>
<keyword evidence="4" id="KW-1185">Reference proteome</keyword>
<dbReference type="CDD" id="cd00037">
    <property type="entry name" value="CLECT"/>
    <property type="match status" value="2"/>
</dbReference>
<gene>
    <name evidence="3" type="primary">WBGene00281064</name>
</gene>
<dbReference type="InterPro" id="IPR001304">
    <property type="entry name" value="C-type_lectin-like"/>
</dbReference>
<dbReference type="InterPro" id="IPR016187">
    <property type="entry name" value="CTDL_fold"/>
</dbReference>
<dbReference type="InterPro" id="IPR000859">
    <property type="entry name" value="CUB_dom"/>
</dbReference>
<dbReference type="SUPFAM" id="SSF49854">
    <property type="entry name" value="Spermadhesin, CUB domain"/>
    <property type="match status" value="1"/>
</dbReference>
<sequence>MLRSALMLSLIAFLACTPPYDTWWDGRCFYGWMGQLSWTQAAANCVTDSGVLTSIHSAQENANARSYAYGGPIDQGRGYWIGLRCNSTTSKFYWEDGTAVEYTNFGVDTTACNATTGDLHFYMSFNDGKWYNDKDWSWYTRASICKKNYRPEDSICEEYDLVSGTKTCVSIYSASKTTTDGEKRCVSTGGHLGSIHDNTVNDYIRRTAVSRNLLDGVLIGLKQTGSNGTALTWNDNTVVDYTSFNKDFPNNALGQCFAMQTGSIAGNWVNVICDKTTIPFVCTKPAYDFPDVFETSNCPTQNYSDGDMIYSPNFPKSDNKNGCEYLIVGPAGAKNVQVEVIFFETNRCCDTLTMYEGVAGDKKIATLAGSTYNGNVYKSSQGPAMRLVYNVQSGAHVRGWQLKVTAQF</sequence>